<evidence type="ECO:0000313" key="4">
    <source>
        <dbReference type="EMBL" id="SMO55640.1"/>
    </source>
</evidence>
<keyword evidence="2" id="KW-0012">Acyltransferase</keyword>
<feature type="domain" description="N-acetyltransferase" evidence="3">
    <location>
        <begin position="1"/>
        <end position="162"/>
    </location>
</feature>
<dbReference type="OrthoDB" id="5459937at2"/>
<dbReference type="PANTHER" id="PTHR43072:SF23">
    <property type="entry name" value="UPF0039 PROTEIN C11D3.02C"/>
    <property type="match status" value="1"/>
</dbReference>
<dbReference type="InterPro" id="IPR000182">
    <property type="entry name" value="GNAT_dom"/>
</dbReference>
<evidence type="ECO:0000256" key="1">
    <source>
        <dbReference type="ARBA" id="ARBA00022679"/>
    </source>
</evidence>
<accession>A0A521CA71</accession>
<organism evidence="4 5">
    <name type="scientific">Paracoccus laeviglucosivorans</name>
    <dbReference type="NCBI Taxonomy" id="1197861"/>
    <lineage>
        <taxon>Bacteria</taxon>
        <taxon>Pseudomonadati</taxon>
        <taxon>Pseudomonadota</taxon>
        <taxon>Alphaproteobacteria</taxon>
        <taxon>Rhodobacterales</taxon>
        <taxon>Paracoccaceae</taxon>
        <taxon>Paracoccus</taxon>
    </lineage>
</organism>
<keyword evidence="1 4" id="KW-0808">Transferase</keyword>
<dbReference type="CDD" id="cd04301">
    <property type="entry name" value="NAT_SF"/>
    <property type="match status" value="1"/>
</dbReference>
<evidence type="ECO:0000313" key="5">
    <source>
        <dbReference type="Proteomes" id="UP000319014"/>
    </source>
</evidence>
<dbReference type="AlphaFoldDB" id="A0A521CA71"/>
<gene>
    <name evidence="4" type="ORF">SAMN06265221_10469</name>
</gene>
<proteinExistence type="predicted"/>
<dbReference type="SUPFAM" id="SSF55729">
    <property type="entry name" value="Acyl-CoA N-acyltransferases (Nat)"/>
    <property type="match status" value="1"/>
</dbReference>
<dbReference type="Pfam" id="PF13420">
    <property type="entry name" value="Acetyltransf_4"/>
    <property type="match status" value="1"/>
</dbReference>
<evidence type="ECO:0000256" key="2">
    <source>
        <dbReference type="ARBA" id="ARBA00023315"/>
    </source>
</evidence>
<dbReference type="PROSITE" id="PS51186">
    <property type="entry name" value="GNAT"/>
    <property type="match status" value="1"/>
</dbReference>
<protein>
    <submittedName>
        <fullName evidence="4">Phosphinothricin acetyltransferase</fullName>
    </submittedName>
</protein>
<dbReference type="EMBL" id="FXTK01000004">
    <property type="protein sequence ID" value="SMO55640.1"/>
    <property type="molecule type" value="Genomic_DNA"/>
</dbReference>
<dbReference type="RefSeq" id="WP_142662286.1">
    <property type="nucleotide sequence ID" value="NZ_FXTK01000004.1"/>
</dbReference>
<dbReference type="PANTHER" id="PTHR43072">
    <property type="entry name" value="N-ACETYLTRANSFERASE"/>
    <property type="match status" value="1"/>
</dbReference>
<keyword evidence="5" id="KW-1185">Reference proteome</keyword>
<dbReference type="Gene3D" id="3.40.630.30">
    <property type="match status" value="1"/>
</dbReference>
<name>A0A521CA71_9RHOB</name>
<reference evidence="4 5" key="1">
    <citation type="submission" date="2017-05" db="EMBL/GenBank/DDBJ databases">
        <authorList>
            <person name="Varghese N."/>
            <person name="Submissions S."/>
        </authorList>
    </citation>
    <scope>NUCLEOTIDE SEQUENCE [LARGE SCALE GENOMIC DNA]</scope>
    <source>
        <strain evidence="4 5">DSM 100094</strain>
    </source>
</reference>
<dbReference type="InterPro" id="IPR016181">
    <property type="entry name" value="Acyl_CoA_acyltransferase"/>
</dbReference>
<evidence type="ECO:0000259" key="3">
    <source>
        <dbReference type="PROSITE" id="PS51186"/>
    </source>
</evidence>
<dbReference type="Proteomes" id="UP000319014">
    <property type="component" value="Unassembled WGS sequence"/>
</dbReference>
<dbReference type="GO" id="GO:0016747">
    <property type="term" value="F:acyltransferase activity, transferring groups other than amino-acyl groups"/>
    <property type="evidence" value="ECO:0007669"/>
    <property type="project" value="InterPro"/>
</dbReference>
<sequence>MLIRPAAPADIPAILEFWNPIIRETTIIFSSEERTVESLGAMIDTRRAAGREMLVAEHAGEILGIATYDQFRGGNGYRHAMEHTVLLAPAARGKGTGRVLMDAICVHARNAGAHTMVAAVASENGGGIAFHEAIGFQRVGLLPQSGRKFERWLDLVLLQKTL</sequence>